<dbReference type="Pfam" id="PF04439">
    <property type="entry name" value="Adenyl_transf"/>
    <property type="match status" value="1"/>
</dbReference>
<keyword evidence="2" id="KW-1185">Reference proteome</keyword>
<dbReference type="RefSeq" id="WP_125655791.1">
    <property type="nucleotide sequence ID" value="NZ_AP019308.1"/>
</dbReference>
<dbReference type="SUPFAM" id="SSF81301">
    <property type="entry name" value="Nucleotidyltransferase"/>
    <property type="match status" value="1"/>
</dbReference>
<dbReference type="Gene3D" id="3.30.460.10">
    <property type="entry name" value="Beta Polymerase, domain 2"/>
    <property type="match status" value="1"/>
</dbReference>
<dbReference type="Proteomes" id="UP000275368">
    <property type="component" value="Chromosome"/>
</dbReference>
<evidence type="ECO:0000313" key="1">
    <source>
        <dbReference type="EMBL" id="BBH20614.1"/>
    </source>
</evidence>
<dbReference type="AlphaFoldDB" id="A0A3G9JBF3"/>
<dbReference type="InterPro" id="IPR007530">
    <property type="entry name" value="Aminoglycoside_adenylylTfrase"/>
</dbReference>
<evidence type="ECO:0000313" key="2">
    <source>
        <dbReference type="Proteomes" id="UP000275368"/>
    </source>
</evidence>
<dbReference type="EMBL" id="AP019308">
    <property type="protein sequence ID" value="BBH20614.1"/>
    <property type="molecule type" value="Genomic_DNA"/>
</dbReference>
<proteinExistence type="predicted"/>
<organism evidence="1 2">
    <name type="scientific">Paenibacillus baekrokdamisoli</name>
    <dbReference type="NCBI Taxonomy" id="1712516"/>
    <lineage>
        <taxon>Bacteria</taxon>
        <taxon>Bacillati</taxon>
        <taxon>Bacillota</taxon>
        <taxon>Bacilli</taxon>
        <taxon>Bacillales</taxon>
        <taxon>Paenibacillaceae</taxon>
        <taxon>Paenibacillus</taxon>
    </lineage>
</organism>
<reference evidence="1 2" key="1">
    <citation type="submission" date="2018-11" db="EMBL/GenBank/DDBJ databases">
        <title>Complete genome sequence of Paenibacillus baekrokdamisoli strain KCTC 33723.</title>
        <authorList>
            <person name="Kang S.W."/>
            <person name="Lee K.C."/>
            <person name="Kim K.K."/>
            <person name="Kim J.S."/>
            <person name="Kim D.S."/>
            <person name="Ko S.H."/>
            <person name="Yang S.H."/>
            <person name="Lee J.S."/>
        </authorList>
    </citation>
    <scope>NUCLEOTIDE SEQUENCE [LARGE SCALE GENOMIC DNA]</scope>
    <source>
        <strain evidence="1 2">KCTC 33723</strain>
    </source>
</reference>
<dbReference type="KEGG" id="pbk:Back11_19590"/>
<dbReference type="InterPro" id="IPR043519">
    <property type="entry name" value="NT_sf"/>
</dbReference>
<protein>
    <submittedName>
        <fullName evidence="1">Uncharacterized protein</fullName>
    </submittedName>
</protein>
<gene>
    <name evidence="1" type="ORF">Back11_19590</name>
</gene>
<accession>A0A3G9JBF3</accession>
<name>A0A3G9JBF3_9BACL</name>
<dbReference type="OrthoDB" id="68332at2"/>
<sequence>MTITRERILKGIVSGLGSEDYILAIWLEGSDGTKSLDEYSDIDLVCYTKEGRIDDAFTRLDDCFGRLGKVDIAYEQPGRPTNNRYKVYHLQGTSDNLLVDVTIQSESLPVSFINEDKTVIPVILVDKAGIVKYQNVDHVSQRSQLHTQLVQAQGIYSQRSRAVKYTKRGLFLESLIYYQKYVLNPLVDVLRIIYTPFQADCFLVHASRDFPAKVVLTLENLYGVKTVQDIAERIILADELFRNAVAEANVMLSQSYGGESIIDSNT</sequence>